<feature type="signal peptide" evidence="1">
    <location>
        <begin position="1"/>
        <end position="22"/>
    </location>
</feature>
<accession>A0A9W8TRM3</accession>
<evidence type="ECO:0000256" key="1">
    <source>
        <dbReference type="SAM" id="SignalP"/>
    </source>
</evidence>
<dbReference type="EMBL" id="JANPWZ010000087">
    <property type="protein sequence ID" value="KAJ3579519.1"/>
    <property type="molecule type" value="Genomic_DNA"/>
</dbReference>
<comment type="caution">
    <text evidence="3">The sequence shown here is derived from an EMBL/GenBank/DDBJ whole genome shotgun (WGS) entry which is preliminary data.</text>
</comment>
<reference evidence="3" key="1">
    <citation type="submission" date="2022-07" db="EMBL/GenBank/DDBJ databases">
        <title>Genome Sequence of Xylaria arbuscula.</title>
        <authorList>
            <person name="Buettner E."/>
        </authorList>
    </citation>
    <scope>NUCLEOTIDE SEQUENCE</scope>
    <source>
        <strain evidence="3">VT107</strain>
    </source>
</reference>
<dbReference type="VEuPathDB" id="FungiDB:F4678DRAFT_285712"/>
<protein>
    <recommendedName>
        <fullName evidence="2">Ecp2 effector protein-like domain-containing protein</fullName>
    </recommendedName>
</protein>
<evidence type="ECO:0000313" key="3">
    <source>
        <dbReference type="EMBL" id="KAJ3579519.1"/>
    </source>
</evidence>
<evidence type="ECO:0000313" key="4">
    <source>
        <dbReference type="Proteomes" id="UP001148614"/>
    </source>
</evidence>
<sequence>MYLLSLLTTLLGSHAILSSALTQSNCYGNPSTVGYCTPLTYKDTTDDFSAPPTTIDCDSTCIGINEDAGDWLVDFSTDADGARHSMILYHCGFAVSRGESTSQDAKFSMANQDMLDLYEESLNRFGSLHNGSISAEGTMVCEDLEVNWYIQDLNA</sequence>
<keyword evidence="1" id="KW-0732">Signal</keyword>
<dbReference type="InterPro" id="IPR029226">
    <property type="entry name" value="Ecp2-like"/>
</dbReference>
<name>A0A9W8TRM3_9PEZI</name>
<dbReference type="Proteomes" id="UP001148614">
    <property type="component" value="Unassembled WGS sequence"/>
</dbReference>
<feature type="chain" id="PRO_5040852590" description="Ecp2 effector protein-like domain-containing protein" evidence="1">
    <location>
        <begin position="23"/>
        <end position="155"/>
    </location>
</feature>
<proteinExistence type="predicted"/>
<dbReference type="Pfam" id="PF14856">
    <property type="entry name" value="Hce2"/>
    <property type="match status" value="1"/>
</dbReference>
<feature type="domain" description="Ecp2 effector protein-like" evidence="2">
    <location>
        <begin position="35"/>
        <end position="141"/>
    </location>
</feature>
<organism evidence="3 4">
    <name type="scientific">Xylaria arbuscula</name>
    <dbReference type="NCBI Taxonomy" id="114810"/>
    <lineage>
        <taxon>Eukaryota</taxon>
        <taxon>Fungi</taxon>
        <taxon>Dikarya</taxon>
        <taxon>Ascomycota</taxon>
        <taxon>Pezizomycotina</taxon>
        <taxon>Sordariomycetes</taxon>
        <taxon>Xylariomycetidae</taxon>
        <taxon>Xylariales</taxon>
        <taxon>Xylariaceae</taxon>
        <taxon>Xylaria</taxon>
    </lineage>
</organism>
<evidence type="ECO:0000259" key="2">
    <source>
        <dbReference type="Pfam" id="PF14856"/>
    </source>
</evidence>
<gene>
    <name evidence="3" type="ORF">NPX13_g1041</name>
</gene>
<dbReference type="AlphaFoldDB" id="A0A9W8TRM3"/>
<keyword evidence="4" id="KW-1185">Reference proteome</keyword>